<keyword evidence="4" id="KW-1185">Reference proteome</keyword>
<reference evidence="1 4" key="2">
    <citation type="submission" date="2021-06" db="EMBL/GenBank/DDBJ databases">
        <title>Whole genome sequence of Paenibacillus sophorae DSM23020 for comparative genomics.</title>
        <authorList>
            <person name="Kim M.-J."/>
            <person name="Lee G."/>
            <person name="Shin J.-H."/>
        </authorList>
    </citation>
    <scope>NUCLEOTIDE SEQUENCE [LARGE SCALE GENOMIC DNA]</scope>
    <source>
        <strain evidence="1 4">DSM 23020</strain>
    </source>
</reference>
<dbReference type="Proteomes" id="UP000198809">
    <property type="component" value="Unassembled WGS sequence"/>
</dbReference>
<proteinExistence type="predicted"/>
<evidence type="ECO:0000313" key="1">
    <source>
        <dbReference type="EMBL" id="QWU15697.1"/>
    </source>
</evidence>
<accession>A0A1H8VT42</accession>
<reference evidence="2 3" key="1">
    <citation type="submission" date="2016-10" db="EMBL/GenBank/DDBJ databases">
        <authorList>
            <person name="de Groot N.N."/>
        </authorList>
    </citation>
    <scope>NUCLEOTIDE SEQUENCE [LARGE SCALE GENOMIC DNA]</scope>
    <source>
        <strain evidence="2 3">CGMCC 1.10238</strain>
    </source>
</reference>
<dbReference type="EMBL" id="CP076607">
    <property type="protein sequence ID" value="QWU15697.1"/>
    <property type="molecule type" value="Genomic_DNA"/>
</dbReference>
<dbReference type="EMBL" id="FODH01000027">
    <property type="protein sequence ID" value="SEP18599.1"/>
    <property type="molecule type" value="Genomic_DNA"/>
</dbReference>
<sequence length="154" mass="17953">MLNLFHPHSQKRLLEPVNPAPVQERGLRKIGEIRNDVDAWVRDLKAKPAVQWAGIQRNRALNEIAARRKLVRIKPHDKWAVYELCKAVYELAEIDRVNFNGASYWDMIQFIRVVIPFASPWGMNGVWEYYHSRRVQGCGMAYLQEPAAAEEERI</sequence>
<evidence type="ECO:0000313" key="3">
    <source>
        <dbReference type="Proteomes" id="UP000198809"/>
    </source>
</evidence>
<dbReference type="RefSeq" id="WP_036603522.1">
    <property type="nucleotide sequence ID" value="NZ_CP076607.1"/>
</dbReference>
<gene>
    <name evidence="1" type="ORF">KP014_28440</name>
    <name evidence="2" type="ORF">SAMN04487895_12745</name>
</gene>
<protein>
    <submittedName>
        <fullName evidence="2">Uncharacterized protein</fullName>
    </submittedName>
</protein>
<dbReference type="OrthoDB" id="9829787at2"/>
<name>A0A1H8VT42_9BACL</name>
<dbReference type="Proteomes" id="UP000683429">
    <property type="component" value="Chromosome"/>
</dbReference>
<dbReference type="STRING" id="1333845.SAMN04487895_12745"/>
<dbReference type="AlphaFoldDB" id="A0A1H8VT42"/>
<evidence type="ECO:0000313" key="2">
    <source>
        <dbReference type="EMBL" id="SEP18599.1"/>
    </source>
</evidence>
<organism evidence="2 3">
    <name type="scientific">Paenibacillus sophorae</name>
    <dbReference type="NCBI Taxonomy" id="1333845"/>
    <lineage>
        <taxon>Bacteria</taxon>
        <taxon>Bacillati</taxon>
        <taxon>Bacillota</taxon>
        <taxon>Bacilli</taxon>
        <taxon>Bacillales</taxon>
        <taxon>Paenibacillaceae</taxon>
        <taxon>Paenibacillus</taxon>
    </lineage>
</organism>
<evidence type="ECO:0000313" key="4">
    <source>
        <dbReference type="Proteomes" id="UP000683429"/>
    </source>
</evidence>